<dbReference type="RefSeq" id="XP_060283113.1">
    <property type="nucleotide sequence ID" value="XM_060428081.1"/>
</dbReference>
<dbReference type="AlphaFoldDB" id="A0AAJ0BZ09"/>
<dbReference type="GeneID" id="85311268"/>
<gene>
    <name evidence="1" type="ORF">QBC33DRAFT_540596</name>
</gene>
<protein>
    <submittedName>
        <fullName evidence="1">Uncharacterized protein</fullName>
    </submittedName>
</protein>
<proteinExistence type="predicted"/>
<evidence type="ECO:0000313" key="2">
    <source>
        <dbReference type="Proteomes" id="UP001244011"/>
    </source>
</evidence>
<name>A0AAJ0BZ09_9PEZI</name>
<organism evidence="1 2">
    <name type="scientific">Phialemonium atrogriseum</name>
    <dbReference type="NCBI Taxonomy" id="1093897"/>
    <lineage>
        <taxon>Eukaryota</taxon>
        <taxon>Fungi</taxon>
        <taxon>Dikarya</taxon>
        <taxon>Ascomycota</taxon>
        <taxon>Pezizomycotina</taxon>
        <taxon>Sordariomycetes</taxon>
        <taxon>Sordariomycetidae</taxon>
        <taxon>Cephalothecales</taxon>
        <taxon>Cephalothecaceae</taxon>
        <taxon>Phialemonium</taxon>
    </lineage>
</organism>
<comment type="caution">
    <text evidence="1">The sequence shown here is derived from an EMBL/GenBank/DDBJ whole genome shotgun (WGS) entry which is preliminary data.</text>
</comment>
<keyword evidence="2" id="KW-1185">Reference proteome</keyword>
<accession>A0AAJ0BZ09</accession>
<dbReference type="EMBL" id="MU839010">
    <property type="protein sequence ID" value="KAK1766900.1"/>
    <property type="molecule type" value="Genomic_DNA"/>
</dbReference>
<evidence type="ECO:0000313" key="1">
    <source>
        <dbReference type="EMBL" id="KAK1766900.1"/>
    </source>
</evidence>
<sequence>MPCRRIPRSVIIPSPSFRILVPLNDVSCPILTFRKEHITRHPSLQHFITTSPAMPIRIPNARSSEVLCFGAAGVGVFAPFYMLLPGAEERLAARTARWAPRWERNITFFKSPVERSIQRVTPPIGRTVQRIDRRLPLERMAQNVDRRIKNGIDKVHLHHS</sequence>
<dbReference type="Proteomes" id="UP001244011">
    <property type="component" value="Unassembled WGS sequence"/>
</dbReference>
<reference evidence="1" key="1">
    <citation type="submission" date="2023-06" db="EMBL/GenBank/DDBJ databases">
        <title>Genome-scale phylogeny and comparative genomics of the fungal order Sordariales.</title>
        <authorList>
            <consortium name="Lawrence Berkeley National Laboratory"/>
            <person name="Hensen N."/>
            <person name="Bonometti L."/>
            <person name="Westerberg I."/>
            <person name="Brannstrom I.O."/>
            <person name="Guillou S."/>
            <person name="Cros-Aarteil S."/>
            <person name="Calhoun S."/>
            <person name="Haridas S."/>
            <person name="Kuo A."/>
            <person name="Mondo S."/>
            <person name="Pangilinan J."/>
            <person name="Riley R."/>
            <person name="Labutti K."/>
            <person name="Andreopoulos B."/>
            <person name="Lipzen A."/>
            <person name="Chen C."/>
            <person name="Yanf M."/>
            <person name="Daum C."/>
            <person name="Ng V."/>
            <person name="Clum A."/>
            <person name="Steindorff A."/>
            <person name="Ohm R."/>
            <person name="Martin F."/>
            <person name="Silar P."/>
            <person name="Natvig D."/>
            <person name="Lalanne C."/>
            <person name="Gautier V."/>
            <person name="Ament-Velasquez S.L."/>
            <person name="Kruys A."/>
            <person name="Hutchinson M.I."/>
            <person name="Powell A.J."/>
            <person name="Barry K."/>
            <person name="Miller A.N."/>
            <person name="Grigoriev I.V."/>
            <person name="Debuchy R."/>
            <person name="Gladieux P."/>
            <person name="Thoren M.H."/>
            <person name="Johannesson H."/>
        </authorList>
    </citation>
    <scope>NUCLEOTIDE SEQUENCE</scope>
    <source>
        <strain evidence="1">8032-3</strain>
    </source>
</reference>